<keyword evidence="2" id="KW-1185">Reference proteome</keyword>
<evidence type="ECO:0000313" key="2">
    <source>
        <dbReference type="Proteomes" id="UP001320209"/>
    </source>
</evidence>
<protein>
    <submittedName>
        <fullName evidence="1">Uncharacterized protein</fullName>
    </submittedName>
</protein>
<proteinExistence type="predicted"/>
<gene>
    <name evidence="1" type="ORF">HYD_2330</name>
</gene>
<reference evidence="1" key="1">
    <citation type="submission" date="2021-10" db="EMBL/GenBank/DDBJ databases">
        <title>Genome Sequence of The Candidatus Hydrogeosomobacter endosymbioticus, an Intracellular Bacterial Symbiont of the Anaerobic Ciliate GW7.</title>
        <authorList>
            <person name="Shiohama Y."/>
            <person name="Shinzato N."/>
        </authorList>
    </citation>
    <scope>NUCLEOTIDE SEQUENCE [LARGE SCALE GENOMIC DNA]</scope>
    <source>
        <strain evidence="1">200920</strain>
    </source>
</reference>
<name>A0ABM7V8J7_9PROT</name>
<sequence length="56" mass="5761">MHANVSEIYGISDKWASIISAAAFGNGPPIDGKSLLCKKDIIGIDGKNKSADTGAL</sequence>
<evidence type="ECO:0000313" key="1">
    <source>
        <dbReference type="EMBL" id="BDB96100.1"/>
    </source>
</evidence>
<dbReference type="EMBL" id="AP025225">
    <property type="protein sequence ID" value="BDB96100.1"/>
    <property type="molecule type" value="Genomic_DNA"/>
</dbReference>
<dbReference type="Proteomes" id="UP001320209">
    <property type="component" value="Chromosome"/>
</dbReference>
<organism evidence="1 2">
    <name type="scientific">Candidatus Hydrogenosomobacter endosymbioticus</name>
    <dbReference type="NCBI Taxonomy" id="2558174"/>
    <lineage>
        <taxon>Bacteria</taxon>
        <taxon>Pseudomonadati</taxon>
        <taxon>Pseudomonadota</taxon>
        <taxon>Alphaproteobacteria</taxon>
        <taxon>Holosporales</taxon>
        <taxon>Holosporaceae</taxon>
        <taxon>Candidatus Hydrogenosomobacter</taxon>
    </lineage>
</organism>
<accession>A0ABM7V8J7</accession>